<dbReference type="Gene3D" id="3.10.129.10">
    <property type="entry name" value="Hotdog Thioesterase"/>
    <property type="match status" value="1"/>
</dbReference>
<dbReference type="GeneID" id="85473457"/>
<gene>
    <name evidence="2" type="ORF">BDP81DRAFT_399621</name>
</gene>
<dbReference type="CDD" id="cd03443">
    <property type="entry name" value="PaaI_thioesterase"/>
    <property type="match status" value="1"/>
</dbReference>
<dbReference type="RefSeq" id="XP_060439304.1">
    <property type="nucleotide sequence ID" value="XM_060588595.1"/>
</dbReference>
<evidence type="ECO:0000313" key="3">
    <source>
        <dbReference type="Proteomes" id="UP001243989"/>
    </source>
</evidence>
<feature type="domain" description="Thioesterase" evidence="1">
    <location>
        <begin position="56"/>
        <end position="129"/>
    </location>
</feature>
<protein>
    <submittedName>
        <fullName evidence="2">HotDog domain-containing protein</fullName>
    </submittedName>
</protein>
<dbReference type="PANTHER" id="PTHR47260:SF3">
    <property type="entry name" value="THIOESTERASE FAMILY PROTEIN (AFU_ORTHOLOGUE AFUA_7G03960)"/>
    <property type="match status" value="1"/>
</dbReference>
<name>A0AAJ0E8W8_9PEZI</name>
<dbReference type="InterPro" id="IPR006683">
    <property type="entry name" value="Thioestr_dom"/>
</dbReference>
<dbReference type="Pfam" id="PF03061">
    <property type="entry name" value="4HBT"/>
    <property type="match status" value="1"/>
</dbReference>
<dbReference type="InterPro" id="IPR052061">
    <property type="entry name" value="PTE-AB_protein"/>
</dbReference>
<sequence length="161" mass="16956">MRNITPSRAVYPSPTPFSGHLIPDTSFPPPLVYIDTALGSVVALYVVGPQLAGHPNILHGGASAALVDEIMGCTAVERLPARKVAVTATLELTYKAPVFLGSDGGWGLVAVCARVQSAAGRMAQVVGSVENIKTGQKLTYLHSERRIIASDALSQTFLPYV</sequence>
<proteinExistence type="predicted"/>
<keyword evidence="3" id="KW-1185">Reference proteome</keyword>
<dbReference type="Proteomes" id="UP001243989">
    <property type="component" value="Unassembled WGS sequence"/>
</dbReference>
<evidence type="ECO:0000313" key="2">
    <source>
        <dbReference type="EMBL" id="KAK1623309.1"/>
    </source>
</evidence>
<comment type="caution">
    <text evidence="2">The sequence shown here is derived from an EMBL/GenBank/DDBJ whole genome shotgun (WGS) entry which is preliminary data.</text>
</comment>
<dbReference type="SUPFAM" id="SSF54637">
    <property type="entry name" value="Thioesterase/thiol ester dehydrase-isomerase"/>
    <property type="match status" value="1"/>
</dbReference>
<accession>A0AAJ0E8W8</accession>
<organism evidence="2 3">
    <name type="scientific">Colletotrichum phormii</name>
    <dbReference type="NCBI Taxonomy" id="359342"/>
    <lineage>
        <taxon>Eukaryota</taxon>
        <taxon>Fungi</taxon>
        <taxon>Dikarya</taxon>
        <taxon>Ascomycota</taxon>
        <taxon>Pezizomycotina</taxon>
        <taxon>Sordariomycetes</taxon>
        <taxon>Hypocreomycetidae</taxon>
        <taxon>Glomerellales</taxon>
        <taxon>Glomerellaceae</taxon>
        <taxon>Colletotrichum</taxon>
        <taxon>Colletotrichum acutatum species complex</taxon>
    </lineage>
</organism>
<reference evidence="2" key="1">
    <citation type="submission" date="2021-06" db="EMBL/GenBank/DDBJ databases">
        <title>Comparative genomics, transcriptomics and evolutionary studies reveal genomic signatures of adaptation to plant cell wall in hemibiotrophic fungi.</title>
        <authorList>
            <consortium name="DOE Joint Genome Institute"/>
            <person name="Baroncelli R."/>
            <person name="Diaz J.F."/>
            <person name="Benocci T."/>
            <person name="Peng M."/>
            <person name="Battaglia E."/>
            <person name="Haridas S."/>
            <person name="Andreopoulos W."/>
            <person name="Labutti K."/>
            <person name="Pangilinan J."/>
            <person name="Floch G.L."/>
            <person name="Makela M.R."/>
            <person name="Henrissat B."/>
            <person name="Grigoriev I.V."/>
            <person name="Crouch J.A."/>
            <person name="De Vries R.P."/>
            <person name="Sukno S.A."/>
            <person name="Thon M.R."/>
        </authorList>
    </citation>
    <scope>NUCLEOTIDE SEQUENCE</scope>
    <source>
        <strain evidence="2">CBS 102054</strain>
    </source>
</reference>
<dbReference type="InterPro" id="IPR029069">
    <property type="entry name" value="HotDog_dom_sf"/>
</dbReference>
<evidence type="ECO:0000259" key="1">
    <source>
        <dbReference type="Pfam" id="PF03061"/>
    </source>
</evidence>
<dbReference type="AlphaFoldDB" id="A0AAJ0E8W8"/>
<dbReference type="PANTHER" id="PTHR47260">
    <property type="entry name" value="UPF0644 PROTEIN PB2B4.06"/>
    <property type="match status" value="1"/>
</dbReference>
<dbReference type="EMBL" id="JAHMHQ010000030">
    <property type="protein sequence ID" value="KAK1623309.1"/>
    <property type="molecule type" value="Genomic_DNA"/>
</dbReference>